<evidence type="ECO:0000256" key="2">
    <source>
        <dbReference type="ARBA" id="ARBA00022679"/>
    </source>
</evidence>
<gene>
    <name evidence="3" type="ORF">ABR64_03305</name>
</gene>
<dbReference type="PANTHER" id="PTHR43542">
    <property type="entry name" value="METHYLTRANSFERASE"/>
    <property type="match status" value="1"/>
</dbReference>
<dbReference type="NCBIfam" id="TIGR00095">
    <property type="entry name" value="16S rRNA (guanine(966)-N(2))-methyltransferase RsmD"/>
    <property type="match status" value="1"/>
</dbReference>
<dbReference type="CDD" id="cd02440">
    <property type="entry name" value="AdoMet_MTases"/>
    <property type="match status" value="1"/>
</dbReference>
<evidence type="ECO:0000256" key="1">
    <source>
        <dbReference type="ARBA" id="ARBA00022603"/>
    </source>
</evidence>
<dbReference type="GO" id="GO:0003676">
    <property type="term" value="F:nucleic acid binding"/>
    <property type="evidence" value="ECO:0007669"/>
    <property type="project" value="InterPro"/>
</dbReference>
<dbReference type="GO" id="GO:0031167">
    <property type="term" value="P:rRNA methylation"/>
    <property type="evidence" value="ECO:0007669"/>
    <property type="project" value="InterPro"/>
</dbReference>
<dbReference type="InterPro" id="IPR029063">
    <property type="entry name" value="SAM-dependent_MTases_sf"/>
</dbReference>
<dbReference type="Pfam" id="PF03602">
    <property type="entry name" value="Cons_hypoth95"/>
    <property type="match status" value="1"/>
</dbReference>
<protein>
    <recommendedName>
        <fullName evidence="5">16S rRNA (Guanine(966)-N(2))-methyltransferase RsmD</fullName>
    </recommendedName>
</protein>
<dbReference type="GO" id="GO:0008168">
    <property type="term" value="F:methyltransferase activity"/>
    <property type="evidence" value="ECO:0007669"/>
    <property type="project" value="UniProtKB-KW"/>
</dbReference>
<name>A0A0R2P1X9_9ACTN</name>
<keyword evidence="1" id="KW-0489">Methyltransferase</keyword>
<dbReference type="Proteomes" id="UP000053349">
    <property type="component" value="Unassembled WGS sequence"/>
</dbReference>
<dbReference type="InterPro" id="IPR004398">
    <property type="entry name" value="RNA_MeTrfase_RsmD"/>
</dbReference>
<dbReference type="PANTHER" id="PTHR43542:SF1">
    <property type="entry name" value="METHYLTRANSFERASE"/>
    <property type="match status" value="1"/>
</dbReference>
<dbReference type="PIRSF" id="PIRSF004553">
    <property type="entry name" value="CHP00095"/>
    <property type="match status" value="1"/>
</dbReference>
<comment type="caution">
    <text evidence="3">The sequence shown here is derived from an EMBL/GenBank/DDBJ whole genome shotgun (WGS) entry which is preliminary data.</text>
</comment>
<keyword evidence="2" id="KW-0808">Transferase</keyword>
<evidence type="ECO:0008006" key="5">
    <source>
        <dbReference type="Google" id="ProtNLM"/>
    </source>
</evidence>
<evidence type="ECO:0000313" key="4">
    <source>
        <dbReference type="Proteomes" id="UP000053349"/>
    </source>
</evidence>
<dbReference type="EMBL" id="LIAW01000147">
    <property type="protein sequence ID" value="KRO32079.1"/>
    <property type="molecule type" value="Genomic_DNA"/>
</dbReference>
<proteinExistence type="predicted"/>
<dbReference type="Gene3D" id="3.40.50.150">
    <property type="entry name" value="Vaccinia Virus protein VP39"/>
    <property type="match status" value="1"/>
</dbReference>
<evidence type="ECO:0000313" key="3">
    <source>
        <dbReference type="EMBL" id="KRO32079.1"/>
    </source>
</evidence>
<dbReference type="PROSITE" id="PS00092">
    <property type="entry name" value="N6_MTASE"/>
    <property type="match status" value="1"/>
</dbReference>
<dbReference type="SUPFAM" id="SSF53335">
    <property type="entry name" value="S-adenosyl-L-methionine-dependent methyltransferases"/>
    <property type="match status" value="1"/>
</dbReference>
<dbReference type="InterPro" id="IPR002052">
    <property type="entry name" value="DNA_methylase_N6_adenine_CS"/>
</dbReference>
<accession>A0A0R2P1X9</accession>
<dbReference type="AlphaFoldDB" id="A0A0R2P1X9"/>
<organism evidence="3 4">
    <name type="scientific">Actinobacteria bacterium BACL2 MAG-121001-bin67</name>
    <dbReference type="NCBI Taxonomy" id="1655572"/>
    <lineage>
        <taxon>Bacteria</taxon>
        <taxon>Bacillati</taxon>
        <taxon>Actinomycetota</taxon>
        <taxon>Actinomycetes</taxon>
        <taxon>Actinomycetes incertae sedis</taxon>
        <taxon>ac1 cluster</taxon>
    </lineage>
</organism>
<reference evidence="3 4" key="1">
    <citation type="submission" date="2015-10" db="EMBL/GenBank/DDBJ databases">
        <title>Metagenome-Assembled Genomes uncover a global brackish microbiome.</title>
        <authorList>
            <person name="Hugerth L.W."/>
            <person name="Larsson J."/>
            <person name="Alneberg J."/>
            <person name="Lindh M.V."/>
            <person name="Legrand C."/>
            <person name="Pinhassi J."/>
            <person name="Andersson A.F."/>
        </authorList>
    </citation>
    <scope>NUCLEOTIDE SEQUENCE [LARGE SCALE GENOMIC DNA]</scope>
    <source>
        <strain evidence="3">BACL2 MAG-121001-bin67</strain>
    </source>
</reference>
<sequence>MRIIAGLAKGRNINSPISQVRPTSDRAREAIFSTLESEFGSLSDANFLDLYAGSGAVSCEALSRGAGVVVAVDNEEKATTVTRSNFELLEKIPGIGSASVITMSAGKYLDKGADIAFDIVFIDPPYDLPNSDVEKILLSLASNGFLKSSSIVAVERDSKTKPFSWPQGLAELKVRKYGAASIYYGESRQ</sequence>